<keyword evidence="3" id="KW-0472">Membrane</keyword>
<keyword evidence="3" id="KW-1133">Transmembrane helix</keyword>
<feature type="domain" description="Phospholipid/glycerol acyltransferase" evidence="4">
    <location>
        <begin position="98"/>
        <end position="215"/>
    </location>
</feature>
<feature type="transmembrane region" description="Helical" evidence="3">
    <location>
        <begin position="48"/>
        <end position="69"/>
    </location>
</feature>
<evidence type="ECO:0000313" key="5">
    <source>
        <dbReference type="EMBL" id="PHJ21989.1"/>
    </source>
</evidence>
<reference evidence="5 6" key="1">
    <citation type="journal article" date="2017" name="Int. J. Parasitol.">
        <title>The genome of the protozoan parasite Cystoisospora suis and a reverse vaccinology approach to identify vaccine candidates.</title>
        <authorList>
            <person name="Palmieri N."/>
            <person name="Shrestha A."/>
            <person name="Ruttkowski B."/>
            <person name="Beck T."/>
            <person name="Vogl C."/>
            <person name="Tomley F."/>
            <person name="Blake D.P."/>
            <person name="Joachim A."/>
        </authorList>
    </citation>
    <scope>NUCLEOTIDE SEQUENCE [LARGE SCALE GENOMIC DNA]</scope>
    <source>
        <strain evidence="5 6">Wien I</strain>
    </source>
</reference>
<keyword evidence="2 5" id="KW-0012">Acyltransferase</keyword>
<dbReference type="EMBL" id="MIGC01001911">
    <property type="protein sequence ID" value="PHJ21989.1"/>
    <property type="molecule type" value="Genomic_DNA"/>
</dbReference>
<proteinExistence type="predicted"/>
<dbReference type="Proteomes" id="UP000221165">
    <property type="component" value="Unassembled WGS sequence"/>
</dbReference>
<dbReference type="SUPFAM" id="SSF69593">
    <property type="entry name" value="Glycerol-3-phosphate (1)-acyltransferase"/>
    <property type="match status" value="1"/>
</dbReference>
<evidence type="ECO:0000259" key="4">
    <source>
        <dbReference type="SMART" id="SM00563"/>
    </source>
</evidence>
<gene>
    <name evidence="5" type="ORF">CSUI_004163</name>
</gene>
<evidence type="ECO:0000256" key="3">
    <source>
        <dbReference type="SAM" id="Phobius"/>
    </source>
</evidence>
<name>A0A2C6KZR8_9APIC</name>
<keyword evidence="3" id="KW-0812">Transmembrane</keyword>
<accession>A0A2C6KZR8</accession>
<dbReference type="AlphaFoldDB" id="A0A2C6KZR8"/>
<protein>
    <submittedName>
        <fullName evidence="5">Acyltransferase domain-containing protein</fullName>
    </submittedName>
</protein>
<keyword evidence="1 5" id="KW-0808">Transferase</keyword>
<dbReference type="OrthoDB" id="417078at2759"/>
<dbReference type="VEuPathDB" id="ToxoDB:CSUI_004163"/>
<dbReference type="CDD" id="cd07989">
    <property type="entry name" value="LPLAT_AGPAT-like"/>
    <property type="match status" value="1"/>
</dbReference>
<feature type="non-terminal residue" evidence="5">
    <location>
        <position position="217"/>
    </location>
</feature>
<dbReference type="PANTHER" id="PTHR10434">
    <property type="entry name" value="1-ACYL-SN-GLYCEROL-3-PHOSPHATE ACYLTRANSFERASE"/>
    <property type="match status" value="1"/>
</dbReference>
<feature type="transmembrane region" description="Helical" evidence="3">
    <location>
        <begin position="12"/>
        <end position="36"/>
    </location>
</feature>
<dbReference type="SMART" id="SM00563">
    <property type="entry name" value="PlsC"/>
    <property type="match status" value="1"/>
</dbReference>
<dbReference type="RefSeq" id="XP_067923667.1">
    <property type="nucleotide sequence ID" value="XM_068064357.1"/>
</dbReference>
<dbReference type="GeneID" id="94427568"/>
<evidence type="ECO:0000256" key="2">
    <source>
        <dbReference type="ARBA" id="ARBA00023315"/>
    </source>
</evidence>
<dbReference type="GO" id="GO:0005783">
    <property type="term" value="C:endoplasmic reticulum"/>
    <property type="evidence" value="ECO:0007669"/>
    <property type="project" value="TreeGrafter"/>
</dbReference>
<evidence type="ECO:0000313" key="6">
    <source>
        <dbReference type="Proteomes" id="UP000221165"/>
    </source>
</evidence>
<sequence>MAPVPIRILLTVYFYCVVSIFFCLAFLTELIAYVLLSPFSFRHKGVKARVLSSIFQTYMLAALYCLPFWRVKFLNSPPLASSSSSSSFSPSAYNPKRTVIMANHASGADPWLLTAVVYPWPAFFVIKDSLCRVPIAGWCLALAGSIRVKFTKEKGGWATAPGAVKLLMQESNEVMDRGHALVVFPEGTRSVTGRLQPFKDGFFRFAVEHEGISILPV</sequence>
<organism evidence="5 6">
    <name type="scientific">Cystoisospora suis</name>
    <dbReference type="NCBI Taxonomy" id="483139"/>
    <lineage>
        <taxon>Eukaryota</taxon>
        <taxon>Sar</taxon>
        <taxon>Alveolata</taxon>
        <taxon>Apicomplexa</taxon>
        <taxon>Conoidasida</taxon>
        <taxon>Coccidia</taxon>
        <taxon>Eucoccidiorida</taxon>
        <taxon>Eimeriorina</taxon>
        <taxon>Sarcocystidae</taxon>
        <taxon>Cystoisospora</taxon>
    </lineage>
</organism>
<dbReference type="InterPro" id="IPR002123">
    <property type="entry name" value="Plipid/glycerol_acylTrfase"/>
</dbReference>
<keyword evidence="6" id="KW-1185">Reference proteome</keyword>
<dbReference type="Pfam" id="PF01553">
    <property type="entry name" value="Acyltransferase"/>
    <property type="match status" value="1"/>
</dbReference>
<evidence type="ECO:0000256" key="1">
    <source>
        <dbReference type="ARBA" id="ARBA00022679"/>
    </source>
</evidence>
<dbReference type="GO" id="GO:0006654">
    <property type="term" value="P:phosphatidic acid biosynthetic process"/>
    <property type="evidence" value="ECO:0007669"/>
    <property type="project" value="TreeGrafter"/>
</dbReference>
<dbReference type="PANTHER" id="PTHR10434:SF11">
    <property type="entry name" value="1-ACYL-SN-GLYCEROL-3-PHOSPHATE ACYLTRANSFERASE"/>
    <property type="match status" value="1"/>
</dbReference>
<dbReference type="GO" id="GO:0003841">
    <property type="term" value="F:1-acylglycerol-3-phosphate O-acyltransferase activity"/>
    <property type="evidence" value="ECO:0007669"/>
    <property type="project" value="TreeGrafter"/>
</dbReference>
<comment type="caution">
    <text evidence="5">The sequence shown here is derived from an EMBL/GenBank/DDBJ whole genome shotgun (WGS) entry which is preliminary data.</text>
</comment>